<evidence type="ECO:0000313" key="3">
    <source>
        <dbReference type="Proteomes" id="UP000777774"/>
    </source>
</evidence>
<dbReference type="RefSeq" id="WP_168676624.1">
    <property type="nucleotide sequence ID" value="NZ_JAAXOY010000005.1"/>
</dbReference>
<dbReference type="Proteomes" id="UP000777774">
    <property type="component" value="Unassembled WGS sequence"/>
</dbReference>
<proteinExistence type="predicted"/>
<evidence type="ECO:0000256" key="1">
    <source>
        <dbReference type="SAM" id="MobiDB-lite"/>
    </source>
</evidence>
<dbReference type="EMBL" id="JAAXOY010000005">
    <property type="protein sequence ID" value="NKY38153.1"/>
    <property type="molecule type" value="Genomic_DNA"/>
</dbReference>
<evidence type="ECO:0000313" key="2">
    <source>
        <dbReference type="EMBL" id="NKY38153.1"/>
    </source>
</evidence>
<protein>
    <recommendedName>
        <fullName evidence="4">Transposase</fullName>
    </recommendedName>
</protein>
<feature type="region of interest" description="Disordered" evidence="1">
    <location>
        <begin position="25"/>
        <end position="49"/>
    </location>
</feature>
<organism evidence="2 3">
    <name type="scientific">Cellulomonas septica</name>
    <dbReference type="NCBI Taxonomy" id="285080"/>
    <lineage>
        <taxon>Bacteria</taxon>
        <taxon>Bacillati</taxon>
        <taxon>Actinomycetota</taxon>
        <taxon>Actinomycetes</taxon>
        <taxon>Micrococcales</taxon>
        <taxon>Cellulomonadaceae</taxon>
        <taxon>Cellulomonas</taxon>
    </lineage>
</organism>
<reference evidence="2 3" key="1">
    <citation type="submission" date="2020-04" db="EMBL/GenBank/DDBJ databases">
        <title>MicrobeNet Type strains.</title>
        <authorList>
            <person name="Nicholson A.C."/>
        </authorList>
    </citation>
    <scope>NUCLEOTIDE SEQUENCE [LARGE SCALE GENOMIC DNA]</scope>
    <source>
        <strain evidence="2 3">ATCC BAA-787</strain>
    </source>
</reference>
<feature type="compositionally biased region" description="Low complexity" evidence="1">
    <location>
        <begin position="31"/>
        <end position="46"/>
    </location>
</feature>
<keyword evidence="3" id="KW-1185">Reference proteome</keyword>
<sequence>MTDGSRQLPGARWIWPHEAAIHRTKEHLSMPAPAAATSRTKASRSTPTRDERSRIVDLFAFPALANLAVVLADARADMSSRGRRSPYSDTCLLAVAACARITGSTASALNLLSSDEDLWQRCRAAFERVHGETLPTTAPDRDRVNYLRKKITDPRRPLLTALVRAFSVAAVGQAQALGNLHPGVQPQWAEPDVRHAIFGDGTIVKPYSDVTAVANPITGKVHYIGSRANTGTPKLQRACREVGTDDKPGRGINFVSMHTRTSAGRVVLAVDSELGAEAWTALDLIERVMAVAGDGVHSVVYDRALTGWHTAYLMGAHRVQLFGEAVSRPKDLDAIDTESQLSERLRRATIGVTTTTMTRAAANRTVLERIYFGGRPQPVGISLYPSRNAYDLVHSAYRFLTATHTTTDGLSCEHDLVMDDGALFTVEVDDLSEQLVKRDHLTCVDSSARRVNSRRWQRVSTYEIPCAGGHFRHELTWTPETTRYTRDSTDIVRAPKDAVGSRLHPVSRRDGKKFEFVDRARNDVEGYNSWFKGTLPGQSSTRGSALSREGQMLDFLLAAVVQNSITWAEHLRNG</sequence>
<name>A0ABX1JV15_9CELL</name>
<evidence type="ECO:0008006" key="4">
    <source>
        <dbReference type="Google" id="ProtNLM"/>
    </source>
</evidence>
<gene>
    <name evidence="2" type="ORF">HGA02_01040</name>
</gene>
<comment type="caution">
    <text evidence="2">The sequence shown here is derived from an EMBL/GenBank/DDBJ whole genome shotgun (WGS) entry which is preliminary data.</text>
</comment>
<accession>A0ABX1JV15</accession>